<dbReference type="Proteomes" id="UP000320184">
    <property type="component" value="Unassembled WGS sequence"/>
</dbReference>
<evidence type="ECO:0000313" key="2">
    <source>
        <dbReference type="Proteomes" id="UP000320184"/>
    </source>
</evidence>
<organism evidence="1 2">
    <name type="scientific">Eiseniibacteriota bacterium</name>
    <dbReference type="NCBI Taxonomy" id="2212470"/>
    <lineage>
        <taxon>Bacteria</taxon>
        <taxon>Candidatus Eiseniibacteriota</taxon>
    </lineage>
</organism>
<protein>
    <recommendedName>
        <fullName evidence="3">Carboxypeptidase regulatory-like domain-containing protein</fullName>
    </recommendedName>
</protein>
<sequence length="595" mass="63579">MLLPGGLSVRRIPNPRYRAAPATATMLGLPNVGRLRALDHMRAQVRRHGVEARQSDWQVAGGEQYQGQNGVDATATGATAAGATRLRTLRLDGRLNGVSASLGDVTRVDLERGTAIQGMRGAWLRLERGNGSEWRGFGGVPTPRPGAATPTSTLAGVAAEALPFDVARLAFAAVGFERGSAPAAWPPVPGTASGGRGVSLRYMASAPLAGGNLFTGTELQAHTLGGERALAGSEWAEWTRVSANGVWSVREQRTTRRLLILDLDRLSPAARRDERWNLQQRLLGGRCEVHAVGSVRDGGDPDLGTHTFQWGGSAQLGRSAFFSGFDVSSDWRASTRAREGRADAHAGWTGAGGEVVSGRVERLQRDDGHAVAFQGETSWPLRSAVRLALEPRLAWASRLEQARLVSRLTWSLPGWGARVTGTLGLGAARDDAARGVAVQEGTLALSIAPRPRDRGDFDVTRSGDGGAAHIDYGAAYELESQRFERLEEWNGGRDSSRVVVRVVRAGNRSGVSDVLVSLDGKELRFTDADGSAGFDRVEPGVHVVAVEERSLSPNDQVVGASRAFVTVERGRRPSPVMFEIQRPARRVRFDGGTGP</sequence>
<dbReference type="EMBL" id="VBOT01000072">
    <property type="protein sequence ID" value="TMQ51369.1"/>
    <property type="molecule type" value="Genomic_DNA"/>
</dbReference>
<gene>
    <name evidence="1" type="ORF">E6K73_05845</name>
</gene>
<reference evidence="1 2" key="1">
    <citation type="journal article" date="2019" name="Nat. Microbiol.">
        <title>Mediterranean grassland soil C-N compound turnover is dependent on rainfall and depth, and is mediated by genomically divergent microorganisms.</title>
        <authorList>
            <person name="Diamond S."/>
            <person name="Andeer P.F."/>
            <person name="Li Z."/>
            <person name="Crits-Christoph A."/>
            <person name="Burstein D."/>
            <person name="Anantharaman K."/>
            <person name="Lane K.R."/>
            <person name="Thomas B.C."/>
            <person name="Pan C."/>
            <person name="Northen T.R."/>
            <person name="Banfield J.F."/>
        </authorList>
    </citation>
    <scope>NUCLEOTIDE SEQUENCE [LARGE SCALE GENOMIC DNA]</scope>
    <source>
        <strain evidence="1">WS_3</strain>
    </source>
</reference>
<proteinExistence type="predicted"/>
<comment type="caution">
    <text evidence="1">The sequence shown here is derived from an EMBL/GenBank/DDBJ whole genome shotgun (WGS) entry which is preliminary data.</text>
</comment>
<dbReference type="AlphaFoldDB" id="A0A538SJ19"/>
<name>A0A538SJ19_UNCEI</name>
<accession>A0A538SJ19</accession>
<evidence type="ECO:0000313" key="1">
    <source>
        <dbReference type="EMBL" id="TMQ51369.1"/>
    </source>
</evidence>
<evidence type="ECO:0008006" key="3">
    <source>
        <dbReference type="Google" id="ProtNLM"/>
    </source>
</evidence>